<dbReference type="EMBL" id="VEVO01000001">
    <property type="protein sequence ID" value="KAF0047240.1"/>
    <property type="molecule type" value="Genomic_DNA"/>
</dbReference>
<evidence type="ECO:0000313" key="2">
    <source>
        <dbReference type="EMBL" id="KAF0047240.1"/>
    </source>
</evidence>
<reference evidence="2 3" key="1">
    <citation type="submission" date="2019-06" db="EMBL/GenBank/DDBJ databases">
        <title>Draft genomes of female and male turbot (Scophthalmus maximus).</title>
        <authorList>
            <person name="Xu H."/>
            <person name="Xu X.-W."/>
            <person name="Shao C."/>
            <person name="Chen S."/>
        </authorList>
    </citation>
    <scope>NUCLEOTIDE SEQUENCE [LARGE SCALE GENOMIC DNA]</scope>
    <source>
        <strain evidence="2">Ysfricsl-2016a</strain>
        <tissue evidence="2">Blood</tissue>
    </source>
</reference>
<dbReference type="AlphaFoldDB" id="A0A6A4TUB8"/>
<proteinExistence type="predicted"/>
<accession>A0A6A4TUB8</accession>
<protein>
    <submittedName>
        <fullName evidence="2">Uncharacterized protein</fullName>
    </submittedName>
</protein>
<gene>
    <name evidence="2" type="ORF">F2P81_000873</name>
</gene>
<feature type="region of interest" description="Disordered" evidence="1">
    <location>
        <begin position="1"/>
        <end position="93"/>
    </location>
</feature>
<evidence type="ECO:0000313" key="3">
    <source>
        <dbReference type="Proteomes" id="UP000438429"/>
    </source>
</evidence>
<organism evidence="2 3">
    <name type="scientific">Scophthalmus maximus</name>
    <name type="common">Turbot</name>
    <name type="synonym">Psetta maxima</name>
    <dbReference type="NCBI Taxonomy" id="52904"/>
    <lineage>
        <taxon>Eukaryota</taxon>
        <taxon>Metazoa</taxon>
        <taxon>Chordata</taxon>
        <taxon>Craniata</taxon>
        <taxon>Vertebrata</taxon>
        <taxon>Euteleostomi</taxon>
        <taxon>Actinopterygii</taxon>
        <taxon>Neopterygii</taxon>
        <taxon>Teleostei</taxon>
        <taxon>Neoteleostei</taxon>
        <taxon>Acanthomorphata</taxon>
        <taxon>Carangaria</taxon>
        <taxon>Pleuronectiformes</taxon>
        <taxon>Pleuronectoidei</taxon>
        <taxon>Scophthalmidae</taxon>
        <taxon>Scophthalmus</taxon>
    </lineage>
</organism>
<name>A0A6A4TUB8_SCOMX</name>
<feature type="compositionally biased region" description="Polar residues" evidence="1">
    <location>
        <begin position="20"/>
        <end position="32"/>
    </location>
</feature>
<feature type="compositionally biased region" description="Basic residues" evidence="1">
    <location>
        <begin position="82"/>
        <end position="93"/>
    </location>
</feature>
<comment type="caution">
    <text evidence="2">The sequence shown here is derived from an EMBL/GenBank/DDBJ whole genome shotgun (WGS) entry which is preliminary data.</text>
</comment>
<dbReference type="Proteomes" id="UP000438429">
    <property type="component" value="Unassembled WGS sequence"/>
</dbReference>
<evidence type="ECO:0000256" key="1">
    <source>
        <dbReference type="SAM" id="MobiDB-lite"/>
    </source>
</evidence>
<feature type="compositionally biased region" description="Basic residues" evidence="1">
    <location>
        <begin position="38"/>
        <end position="48"/>
    </location>
</feature>
<sequence>MEKAAPQKNSLLQDPHAATEKTNPFTAYSAMQDQHRDNSRHHTGRSSRLRMLQVKRDRWTQSDEEEEEEVGLVREVTTKREKKDKRMKKLRLG</sequence>